<comment type="similarity">
    <text evidence="1">Belongs to the WXG100 family.</text>
</comment>
<dbReference type="SUPFAM" id="SSF140453">
    <property type="entry name" value="EsxAB dimer-like"/>
    <property type="match status" value="1"/>
</dbReference>
<dbReference type="InterPro" id="IPR036689">
    <property type="entry name" value="ESAT-6-like_sf"/>
</dbReference>
<dbReference type="NCBIfam" id="TIGR03930">
    <property type="entry name" value="WXG100_ESAT6"/>
    <property type="match status" value="1"/>
</dbReference>
<name>A0A1G4XX16_9ACTN</name>
<proteinExistence type="inferred from homology"/>
<protein>
    <recommendedName>
        <fullName evidence="1">ESAT-6-like protein</fullName>
    </recommendedName>
</protein>
<dbReference type="RefSeq" id="WP_092802081.1">
    <property type="nucleotide sequence ID" value="NZ_FMUH01000002.1"/>
</dbReference>
<reference evidence="3" key="1">
    <citation type="submission" date="2016-10" db="EMBL/GenBank/DDBJ databases">
        <authorList>
            <person name="Varghese N."/>
            <person name="Submissions S."/>
        </authorList>
    </citation>
    <scope>NUCLEOTIDE SEQUENCE [LARGE SCALE GENOMIC DNA]</scope>
    <source>
        <strain evidence="3">DSM 45722</strain>
    </source>
</reference>
<evidence type="ECO:0000313" key="3">
    <source>
        <dbReference type="Proteomes" id="UP000198981"/>
    </source>
</evidence>
<dbReference type="OrthoDB" id="4278078at2"/>
<dbReference type="Pfam" id="PF06013">
    <property type="entry name" value="WXG100"/>
    <property type="match status" value="1"/>
</dbReference>
<evidence type="ECO:0000256" key="1">
    <source>
        <dbReference type="RuleBase" id="RU362001"/>
    </source>
</evidence>
<dbReference type="AlphaFoldDB" id="A0A1G4XX16"/>
<dbReference type="STRING" id="1960309.SAMN03159343_1659"/>
<keyword evidence="3" id="KW-1185">Reference proteome</keyword>
<dbReference type="Gene3D" id="1.10.287.1060">
    <property type="entry name" value="ESAT-6-like"/>
    <property type="match status" value="1"/>
</dbReference>
<organism evidence="2 3">
    <name type="scientific">Klenkia marina</name>
    <dbReference type="NCBI Taxonomy" id="1960309"/>
    <lineage>
        <taxon>Bacteria</taxon>
        <taxon>Bacillati</taxon>
        <taxon>Actinomycetota</taxon>
        <taxon>Actinomycetes</taxon>
        <taxon>Geodermatophilales</taxon>
        <taxon>Geodermatophilaceae</taxon>
        <taxon>Klenkia</taxon>
    </lineage>
</organism>
<sequence>MSGGEYQVSWALQSEAAGFVNSAASGLDTSLSEVNNQVNSLMSTWTSDAQVAYSARQQQWNTAADRIKEALISFQAALNSSAETSQATEQANVGLVSG</sequence>
<gene>
    <name evidence="2" type="ORF">SAMN03159343_1659</name>
</gene>
<dbReference type="Proteomes" id="UP000198981">
    <property type="component" value="Unassembled WGS sequence"/>
</dbReference>
<evidence type="ECO:0000313" key="2">
    <source>
        <dbReference type="EMBL" id="SCX45742.1"/>
    </source>
</evidence>
<accession>A0A1G4XX16</accession>
<dbReference type="EMBL" id="FMUH01000002">
    <property type="protein sequence ID" value="SCX45742.1"/>
    <property type="molecule type" value="Genomic_DNA"/>
</dbReference>
<dbReference type="InterPro" id="IPR010310">
    <property type="entry name" value="T7SS_ESAT-6-like"/>
</dbReference>